<dbReference type="PROSITE" id="PS51706">
    <property type="entry name" value="G_ENGB"/>
    <property type="match status" value="1"/>
</dbReference>
<dbReference type="GO" id="GO:0046872">
    <property type="term" value="F:metal ion binding"/>
    <property type="evidence" value="ECO:0007669"/>
    <property type="project" value="UniProtKB-KW"/>
</dbReference>
<dbReference type="GO" id="GO:0000917">
    <property type="term" value="P:division septum assembly"/>
    <property type="evidence" value="ECO:0007669"/>
    <property type="project" value="UniProtKB-KW"/>
</dbReference>
<dbReference type="InterPro" id="IPR019987">
    <property type="entry name" value="GTP-bd_ribosome_bio_YsxC"/>
</dbReference>
<comment type="similarity">
    <text evidence="2 10">Belongs to the TRAFAC class TrmE-Era-EngA-EngB-Septin-like GTPase superfamily. EngB GTPase family.</text>
</comment>
<dbReference type="GO" id="GO:0005525">
    <property type="term" value="F:GTP binding"/>
    <property type="evidence" value="ECO:0007669"/>
    <property type="project" value="UniProtKB-UniRule"/>
</dbReference>
<evidence type="ECO:0000256" key="6">
    <source>
        <dbReference type="ARBA" id="ARBA00022842"/>
    </source>
</evidence>
<protein>
    <recommendedName>
        <fullName evidence="10">Probable GTP-binding protein EngB</fullName>
    </recommendedName>
</protein>
<dbReference type="Proteomes" id="UP000243406">
    <property type="component" value="Unassembled WGS sequence"/>
</dbReference>
<evidence type="ECO:0000259" key="11">
    <source>
        <dbReference type="PROSITE" id="PS51706"/>
    </source>
</evidence>
<evidence type="ECO:0000256" key="10">
    <source>
        <dbReference type="HAMAP-Rule" id="MF_00321"/>
    </source>
</evidence>
<dbReference type="CDD" id="cd01876">
    <property type="entry name" value="YihA_EngB"/>
    <property type="match status" value="1"/>
</dbReference>
<comment type="cofactor">
    <cofactor evidence="1">
        <name>Mg(2+)</name>
        <dbReference type="ChEBI" id="CHEBI:18420"/>
    </cofactor>
</comment>
<evidence type="ECO:0000313" key="13">
    <source>
        <dbReference type="Proteomes" id="UP000243406"/>
    </source>
</evidence>
<dbReference type="EMBL" id="FUYN01000003">
    <property type="protein sequence ID" value="SKB49502.1"/>
    <property type="molecule type" value="Genomic_DNA"/>
</dbReference>
<dbReference type="PANTHER" id="PTHR11649:SF13">
    <property type="entry name" value="ENGB-TYPE G DOMAIN-CONTAINING PROTEIN"/>
    <property type="match status" value="1"/>
</dbReference>
<sequence>MKLKSIELVISAMSKTQYPHDGLPEVAFVGRSNVGKSSAINTLLNRRSLARVSQNPGKTRTINFYKINEEFYFVDLPGYGYAKTAKTERQHWGTVMQEYFENSQDLRHIFLLLDIRHEPKEDDILMYKYAVHYNIPVTIIATKSDKISRGAFQKTFSMMRKKLDYHGEKILPISSLKKTGKDEIWNHIVNIFEQDGYNITVE</sequence>
<dbReference type="NCBIfam" id="TIGR03598">
    <property type="entry name" value="GTPase_YsxC"/>
    <property type="match status" value="1"/>
</dbReference>
<keyword evidence="8 10" id="KW-0717">Septation</keyword>
<comment type="function">
    <text evidence="10">Necessary for normal cell division and for the maintenance of normal septation.</text>
</comment>
<evidence type="ECO:0000256" key="9">
    <source>
        <dbReference type="ARBA" id="ARBA00023306"/>
    </source>
</evidence>
<keyword evidence="13" id="KW-1185">Reference proteome</keyword>
<organism evidence="12 13">
    <name type="scientific">Acetoanaerobium noterae</name>
    <dbReference type="NCBI Taxonomy" id="745369"/>
    <lineage>
        <taxon>Bacteria</taxon>
        <taxon>Bacillati</taxon>
        <taxon>Bacillota</taxon>
        <taxon>Clostridia</taxon>
        <taxon>Peptostreptococcales</taxon>
        <taxon>Filifactoraceae</taxon>
        <taxon>Acetoanaerobium</taxon>
    </lineage>
</organism>
<dbReference type="Gene3D" id="3.40.50.300">
    <property type="entry name" value="P-loop containing nucleotide triphosphate hydrolases"/>
    <property type="match status" value="1"/>
</dbReference>
<keyword evidence="9 10" id="KW-0131">Cell cycle</keyword>
<dbReference type="SUPFAM" id="SSF52540">
    <property type="entry name" value="P-loop containing nucleoside triphosphate hydrolases"/>
    <property type="match status" value="1"/>
</dbReference>
<evidence type="ECO:0000256" key="8">
    <source>
        <dbReference type="ARBA" id="ARBA00023210"/>
    </source>
</evidence>
<evidence type="ECO:0000256" key="4">
    <source>
        <dbReference type="ARBA" id="ARBA00022723"/>
    </source>
</evidence>
<name>A0A1T5BQ79_9FIRM</name>
<keyword evidence="5 10" id="KW-0547">Nucleotide-binding</keyword>
<evidence type="ECO:0000256" key="1">
    <source>
        <dbReference type="ARBA" id="ARBA00001946"/>
    </source>
</evidence>
<dbReference type="GO" id="GO:0005829">
    <property type="term" value="C:cytosol"/>
    <property type="evidence" value="ECO:0007669"/>
    <property type="project" value="TreeGrafter"/>
</dbReference>
<keyword evidence="6" id="KW-0460">Magnesium</keyword>
<dbReference type="Pfam" id="PF01926">
    <property type="entry name" value="MMR_HSR1"/>
    <property type="match status" value="1"/>
</dbReference>
<reference evidence="13" key="1">
    <citation type="submission" date="2017-02" db="EMBL/GenBank/DDBJ databases">
        <authorList>
            <person name="Varghese N."/>
            <person name="Submissions S."/>
        </authorList>
    </citation>
    <scope>NUCLEOTIDE SEQUENCE [LARGE SCALE GENOMIC DNA]</scope>
    <source>
        <strain evidence="13">ATCC 35199</strain>
    </source>
</reference>
<keyword evidence="3 10" id="KW-0132">Cell division</keyword>
<feature type="domain" description="EngB-type G" evidence="11">
    <location>
        <begin position="22"/>
        <end position="194"/>
    </location>
</feature>
<accession>A0A1T5BQ79</accession>
<evidence type="ECO:0000256" key="5">
    <source>
        <dbReference type="ARBA" id="ARBA00022741"/>
    </source>
</evidence>
<proteinExistence type="inferred from homology"/>
<dbReference type="InterPro" id="IPR006073">
    <property type="entry name" value="GTP-bd"/>
</dbReference>
<dbReference type="InterPro" id="IPR027417">
    <property type="entry name" value="P-loop_NTPase"/>
</dbReference>
<dbReference type="RefSeq" id="WP_079589627.1">
    <property type="nucleotide sequence ID" value="NZ_CP154629.1"/>
</dbReference>
<dbReference type="FunFam" id="3.40.50.300:FF:000098">
    <property type="entry name" value="Probable GTP-binding protein EngB"/>
    <property type="match status" value="1"/>
</dbReference>
<keyword evidence="4" id="KW-0479">Metal-binding</keyword>
<keyword evidence="7 10" id="KW-0342">GTP-binding</keyword>
<evidence type="ECO:0000256" key="3">
    <source>
        <dbReference type="ARBA" id="ARBA00022618"/>
    </source>
</evidence>
<evidence type="ECO:0000256" key="2">
    <source>
        <dbReference type="ARBA" id="ARBA00009638"/>
    </source>
</evidence>
<gene>
    <name evidence="10" type="primary">engB</name>
    <name evidence="12" type="ORF">SAMN02745120_1801</name>
</gene>
<evidence type="ECO:0000256" key="7">
    <source>
        <dbReference type="ARBA" id="ARBA00023134"/>
    </source>
</evidence>
<dbReference type="PANTHER" id="PTHR11649">
    <property type="entry name" value="MSS1/TRME-RELATED GTP-BINDING PROTEIN"/>
    <property type="match status" value="1"/>
</dbReference>
<evidence type="ECO:0000313" key="12">
    <source>
        <dbReference type="EMBL" id="SKB49502.1"/>
    </source>
</evidence>
<dbReference type="InterPro" id="IPR030393">
    <property type="entry name" value="G_ENGB_dom"/>
</dbReference>
<dbReference type="HAMAP" id="MF_00321">
    <property type="entry name" value="GTPase_EngB"/>
    <property type="match status" value="1"/>
</dbReference>
<dbReference type="AlphaFoldDB" id="A0A1T5BQ79"/>
<dbReference type="OrthoDB" id="9804921at2"/>